<evidence type="ECO:0000313" key="7">
    <source>
        <dbReference type="EMBL" id="MPQ43299.1"/>
    </source>
</evidence>
<comment type="catalytic activity">
    <reaction evidence="1">
        <text>a 1,2-diacyl-sn-glycero-3-phospho-(1D-myo-inositol) = 1D-myo-inositol 1,2-cyclic phosphate + a 1,2-diacyl-sn-glycerol</text>
        <dbReference type="Rhea" id="RHEA:17093"/>
        <dbReference type="ChEBI" id="CHEBI:17815"/>
        <dbReference type="ChEBI" id="CHEBI:57880"/>
        <dbReference type="ChEBI" id="CHEBI:58484"/>
        <dbReference type="EC" id="4.6.1.13"/>
    </reaction>
</comment>
<feature type="domain" description="Phosphatidylinositol-specific phospholipase C X" evidence="6">
    <location>
        <begin position="36"/>
        <end position="180"/>
    </location>
</feature>
<evidence type="ECO:0000256" key="5">
    <source>
        <dbReference type="ARBA" id="ARBA00030782"/>
    </source>
</evidence>
<dbReference type="GO" id="GO:0004436">
    <property type="term" value="F:phosphatidylinositol diacylglycerol-lyase activity"/>
    <property type="evidence" value="ECO:0007669"/>
    <property type="project" value="UniProtKB-EC"/>
</dbReference>
<name>A0A6I1MST2_9CLOT</name>
<dbReference type="RefSeq" id="WP_152888700.1">
    <property type="nucleotide sequence ID" value="NZ_WHJC01000055.1"/>
</dbReference>
<protein>
    <recommendedName>
        <fullName evidence="3">1-phosphatidylinositol phosphodiesterase</fullName>
        <ecNumber evidence="2">4.6.1.13</ecNumber>
    </recommendedName>
    <alternativeName>
        <fullName evidence="4">Phosphatidylinositol diacylglycerol-lyase</fullName>
    </alternativeName>
    <alternativeName>
        <fullName evidence="5">Phosphatidylinositol-specific phospholipase C</fullName>
    </alternativeName>
</protein>
<dbReference type="InterPro" id="IPR000909">
    <property type="entry name" value="PLipase_C_PInositol-sp_X_dom"/>
</dbReference>
<dbReference type="OrthoDB" id="7191982at2"/>
<dbReference type="AlphaFoldDB" id="A0A6I1MST2"/>
<dbReference type="Gene3D" id="3.20.20.190">
    <property type="entry name" value="Phosphatidylinositol (PI) phosphodiesterase"/>
    <property type="match status" value="1"/>
</dbReference>
<dbReference type="Proteomes" id="UP000430345">
    <property type="component" value="Unassembled WGS sequence"/>
</dbReference>
<dbReference type="PANTHER" id="PTHR13593:SF113">
    <property type="entry name" value="SI:DKEY-266F7.9"/>
    <property type="match status" value="1"/>
</dbReference>
<reference evidence="7 8" key="1">
    <citation type="submission" date="2019-10" db="EMBL/GenBank/DDBJ databases">
        <title>The Genome Sequence of Clostridium tarantellae Isolated from Fish Brain.</title>
        <authorList>
            <person name="Bano L."/>
            <person name="Kiel M."/>
            <person name="Sales G."/>
            <person name="Doxey A.C."/>
            <person name="Mansfield M.J."/>
            <person name="Schiavone M."/>
            <person name="Rossetto O."/>
            <person name="Pirazzini M."/>
            <person name="Dobrindt U."/>
            <person name="Montecucco C."/>
        </authorList>
    </citation>
    <scope>NUCLEOTIDE SEQUENCE [LARGE SCALE GENOMIC DNA]</scope>
    <source>
        <strain evidence="7 8">DSM 3997</strain>
    </source>
</reference>
<dbReference type="CDD" id="cd08586">
    <property type="entry name" value="PI-PLCc_BcPLC_like"/>
    <property type="match status" value="1"/>
</dbReference>
<dbReference type="EMBL" id="WHJC01000055">
    <property type="protein sequence ID" value="MPQ43299.1"/>
    <property type="molecule type" value="Genomic_DNA"/>
</dbReference>
<dbReference type="SUPFAM" id="SSF51695">
    <property type="entry name" value="PLC-like phosphodiesterases"/>
    <property type="match status" value="1"/>
</dbReference>
<dbReference type="PANTHER" id="PTHR13593">
    <property type="match status" value="1"/>
</dbReference>
<dbReference type="SMART" id="SM00148">
    <property type="entry name" value="PLCXc"/>
    <property type="match status" value="1"/>
</dbReference>
<evidence type="ECO:0000313" key="8">
    <source>
        <dbReference type="Proteomes" id="UP000430345"/>
    </source>
</evidence>
<evidence type="ECO:0000256" key="3">
    <source>
        <dbReference type="ARBA" id="ARBA00019758"/>
    </source>
</evidence>
<dbReference type="GO" id="GO:0008081">
    <property type="term" value="F:phosphoric diester hydrolase activity"/>
    <property type="evidence" value="ECO:0007669"/>
    <property type="project" value="InterPro"/>
</dbReference>
<dbReference type="PROSITE" id="PS50007">
    <property type="entry name" value="PIPLC_X_DOMAIN"/>
    <property type="match status" value="1"/>
</dbReference>
<organism evidence="7 8">
    <name type="scientific">Clostridium tarantellae</name>
    <dbReference type="NCBI Taxonomy" id="39493"/>
    <lineage>
        <taxon>Bacteria</taxon>
        <taxon>Bacillati</taxon>
        <taxon>Bacillota</taxon>
        <taxon>Clostridia</taxon>
        <taxon>Eubacteriales</taxon>
        <taxon>Clostridiaceae</taxon>
        <taxon>Clostridium</taxon>
    </lineage>
</organism>
<dbReference type="Pfam" id="PF00388">
    <property type="entry name" value="PI-PLC-X"/>
    <property type="match status" value="1"/>
</dbReference>
<dbReference type="EC" id="4.6.1.13" evidence="2"/>
<evidence type="ECO:0000256" key="1">
    <source>
        <dbReference type="ARBA" id="ARBA00001316"/>
    </source>
</evidence>
<accession>A0A6I1MST2</accession>
<dbReference type="InterPro" id="IPR051057">
    <property type="entry name" value="PI-PLC_domain"/>
</dbReference>
<dbReference type="InterPro" id="IPR017946">
    <property type="entry name" value="PLC-like_Pdiesterase_TIM-brl"/>
</dbReference>
<keyword evidence="8" id="KW-1185">Reference proteome</keyword>
<proteinExistence type="predicted"/>
<evidence type="ECO:0000256" key="2">
    <source>
        <dbReference type="ARBA" id="ARBA00012581"/>
    </source>
</evidence>
<comment type="caution">
    <text evidence="7">The sequence shown here is derived from an EMBL/GenBank/DDBJ whole genome shotgun (WGS) entry which is preliminary data.</text>
</comment>
<gene>
    <name evidence="7" type="ORF">GBZ86_05920</name>
</gene>
<evidence type="ECO:0000256" key="4">
    <source>
        <dbReference type="ARBA" id="ARBA00030474"/>
    </source>
</evidence>
<dbReference type="GO" id="GO:0006629">
    <property type="term" value="P:lipid metabolic process"/>
    <property type="evidence" value="ECO:0007669"/>
    <property type="project" value="InterPro"/>
</dbReference>
<sequence>MGGFKRIFVDCKTEGYSHTKTICENKSKWMAKLNNNRTLSALSIPGTHDTMSISYGGDSAQNQSKDLKTQLISGIRFLDIRLAAYPNSEDFLYAHHEFIYLYSNFNEILNIVTDFLKNNESETLLMRIRQEYTKEPSNIFVALIKKFLNNPKYSNYLYKNIWNNNPTLGELRGKIIILQDFSGLVKGLDYSYFNIQDDYYLLTNWDLYSKWEKVKAHLLKANESFSKRENKSFINYLSGSGGCFPYFVASGHSSSSPNSPRLSTGLTEPGFTGYYPDFPRVNWFLGVFATIAFEGTNNLTKDYIDKNNPAYVGIVVADFPGQGLINSIINVNNRV</sequence>
<evidence type="ECO:0000259" key="6">
    <source>
        <dbReference type="SMART" id="SM00148"/>
    </source>
</evidence>